<evidence type="ECO:0000313" key="1">
    <source>
        <dbReference type="EMBL" id="QJA58363.1"/>
    </source>
</evidence>
<accession>A0A6M3ILS9</accession>
<protein>
    <submittedName>
        <fullName evidence="1">Uncharacterized protein</fullName>
    </submittedName>
</protein>
<dbReference type="AlphaFoldDB" id="A0A6M3ILS9"/>
<organism evidence="1">
    <name type="scientific">viral metagenome</name>
    <dbReference type="NCBI Taxonomy" id="1070528"/>
    <lineage>
        <taxon>unclassified sequences</taxon>
        <taxon>metagenomes</taxon>
        <taxon>organismal metagenomes</taxon>
    </lineage>
</organism>
<sequence>MEISDEDRAVLADVVVDPDAWVAHALTIPNGELAVWAKVLKYRPAYLAKKDLPGYKTRAERDEEEL</sequence>
<dbReference type="EMBL" id="MT141320">
    <property type="protein sequence ID" value="QJA58363.1"/>
    <property type="molecule type" value="Genomic_DNA"/>
</dbReference>
<proteinExistence type="predicted"/>
<reference evidence="1" key="1">
    <citation type="submission" date="2020-03" db="EMBL/GenBank/DDBJ databases">
        <title>The deep terrestrial virosphere.</title>
        <authorList>
            <person name="Holmfeldt K."/>
            <person name="Nilsson E."/>
            <person name="Simone D."/>
            <person name="Lopez-Fernandez M."/>
            <person name="Wu X."/>
            <person name="de Brujin I."/>
            <person name="Lundin D."/>
            <person name="Andersson A."/>
            <person name="Bertilsson S."/>
            <person name="Dopson M."/>
        </authorList>
    </citation>
    <scope>NUCLEOTIDE SEQUENCE</scope>
    <source>
        <strain evidence="1">MM415B01461</strain>
    </source>
</reference>
<gene>
    <name evidence="1" type="ORF">MM415B01461_0002</name>
</gene>
<name>A0A6M3ILS9_9ZZZZ</name>